<name>A0A2I0R485_9FLAO</name>
<dbReference type="InterPro" id="IPR022409">
    <property type="entry name" value="PKD/Chitinase_dom"/>
</dbReference>
<dbReference type="RefSeq" id="WP_101333872.1">
    <property type="nucleotide sequence ID" value="NZ_PJNI01000003.1"/>
</dbReference>
<dbReference type="Pfam" id="PF13585">
    <property type="entry name" value="CHU_C"/>
    <property type="match status" value="1"/>
</dbReference>
<dbReference type="AlphaFoldDB" id="A0A2I0R485"/>
<reference evidence="2 3" key="1">
    <citation type="submission" date="2017-12" db="EMBL/GenBank/DDBJ databases">
        <title>The draft genome sequence of Brumimicrobium saltpan LHR20.</title>
        <authorList>
            <person name="Do Z.-J."/>
            <person name="Luo H.-R."/>
        </authorList>
    </citation>
    <scope>NUCLEOTIDE SEQUENCE [LARGE SCALE GENOMIC DNA]</scope>
    <source>
        <strain evidence="2 3">LHR20</strain>
    </source>
</reference>
<dbReference type="EMBL" id="PJNI01000003">
    <property type="protein sequence ID" value="PKR81391.1"/>
    <property type="molecule type" value="Genomic_DNA"/>
</dbReference>
<dbReference type="Pfam" id="PF18911">
    <property type="entry name" value="PKD_4"/>
    <property type="match status" value="1"/>
</dbReference>
<dbReference type="InterPro" id="IPR013783">
    <property type="entry name" value="Ig-like_fold"/>
</dbReference>
<evidence type="ECO:0000259" key="1">
    <source>
        <dbReference type="PROSITE" id="PS50093"/>
    </source>
</evidence>
<proteinExistence type="predicted"/>
<evidence type="ECO:0000313" key="2">
    <source>
        <dbReference type="EMBL" id="PKR81391.1"/>
    </source>
</evidence>
<dbReference type="SMART" id="SM00089">
    <property type="entry name" value="PKD"/>
    <property type="match status" value="1"/>
</dbReference>
<dbReference type="Proteomes" id="UP000236654">
    <property type="component" value="Unassembled WGS sequence"/>
</dbReference>
<dbReference type="InterPro" id="IPR035986">
    <property type="entry name" value="PKD_dom_sf"/>
</dbReference>
<dbReference type="OrthoDB" id="1236981at2"/>
<dbReference type="Gene3D" id="2.60.40.10">
    <property type="entry name" value="Immunoglobulins"/>
    <property type="match status" value="1"/>
</dbReference>
<protein>
    <recommendedName>
        <fullName evidence="1">PKD domain-containing protein</fullName>
    </recommendedName>
</protein>
<organism evidence="2 3">
    <name type="scientific">Brumimicrobium salinarum</name>
    <dbReference type="NCBI Taxonomy" id="2058658"/>
    <lineage>
        <taxon>Bacteria</taxon>
        <taxon>Pseudomonadati</taxon>
        <taxon>Bacteroidota</taxon>
        <taxon>Flavobacteriia</taxon>
        <taxon>Flavobacteriales</taxon>
        <taxon>Crocinitomicaceae</taxon>
        <taxon>Brumimicrobium</taxon>
    </lineage>
</organism>
<keyword evidence="3" id="KW-1185">Reference proteome</keyword>
<feature type="domain" description="PKD" evidence="1">
    <location>
        <begin position="449"/>
        <end position="528"/>
    </location>
</feature>
<sequence length="626" mass="66916">MIIAKNLYNVILSLKNTNLGRCFVGLLFFLFSFDSLGQIIFEENFNQPDGTTSGVANGVNWSSTCPTCLSGDHWEVKSGVFEGKDTNGEAIWITDDEIDISTCSNIEISFDIESVGPMEGCGDGCNAVDWVSLHYSIDGASWLAPNNANYCAGPCAEIDVVASGDSPLTNYSTGCIPAGGNGLKIKIMAQCWAGNEHWQIDNIKVSCGGESAGLDGEAYFCPSSTTMNLFDYLGGSPVSTGSWTGPSALLGGSLGTFDSSSMLPGVYTYTVGSAPCEETATVTVNDISFFDAGTDETMEICADQSPIDLFNVLGENPSPVGVWSGPSNLTNGHLGTFDPQFMVSGIYEYTIGTPPCTISSFVEVVNTQTGNPGASSSIELCKSDAYLYLFESLNGAPDSSGVWTGPSSLGSGFQGGFNPQNMEGGIYTYTVGNGFCVDSAQVSVTVNGPIADFTATPTNTTIENTTVIFTNESQNASNYEWDFGTNSSVYTHIHPHYNFPDQEPGTYTVVLTATDENGCSDNSTQVIVITAPEMDYTVPNVFTPNTDSDNDVFQLIDPVNIKEIEVIILNRWGSTVFKSDSVDFKWNGSINNSGLDCTTGVYFYTLKIKGKSGEKEVKHGYVHLHR</sequence>
<dbReference type="NCBIfam" id="TIGR04131">
    <property type="entry name" value="Bac_Flav_CTERM"/>
    <property type="match status" value="1"/>
</dbReference>
<dbReference type="PROSITE" id="PS50093">
    <property type="entry name" value="PKD"/>
    <property type="match status" value="1"/>
</dbReference>
<evidence type="ECO:0000313" key="3">
    <source>
        <dbReference type="Proteomes" id="UP000236654"/>
    </source>
</evidence>
<comment type="caution">
    <text evidence="2">The sequence shown here is derived from an EMBL/GenBank/DDBJ whole genome shotgun (WGS) entry which is preliminary data.</text>
</comment>
<dbReference type="InterPro" id="IPR000601">
    <property type="entry name" value="PKD_dom"/>
</dbReference>
<accession>A0A2I0R485</accession>
<dbReference type="SUPFAM" id="SSF49299">
    <property type="entry name" value="PKD domain"/>
    <property type="match status" value="1"/>
</dbReference>
<gene>
    <name evidence="2" type="ORF">CW751_04865</name>
</gene>
<dbReference type="InterPro" id="IPR026341">
    <property type="entry name" value="T9SS_type_B"/>
</dbReference>
<dbReference type="CDD" id="cd00146">
    <property type="entry name" value="PKD"/>
    <property type="match status" value="1"/>
</dbReference>